<dbReference type="PANTHER" id="PTHR31394:SF1">
    <property type="entry name" value="TRANSMEMBRANE PROTEIN 199"/>
    <property type="match status" value="1"/>
</dbReference>
<evidence type="ECO:0000256" key="6">
    <source>
        <dbReference type="SAM" id="Phobius"/>
    </source>
</evidence>
<dbReference type="OrthoDB" id="19981at2759"/>
<evidence type="ECO:0000256" key="4">
    <source>
        <dbReference type="ARBA" id="ARBA00022989"/>
    </source>
</evidence>
<organism evidence="7 8">
    <name type="scientific">Protopolystoma xenopodis</name>
    <dbReference type="NCBI Taxonomy" id="117903"/>
    <lineage>
        <taxon>Eukaryota</taxon>
        <taxon>Metazoa</taxon>
        <taxon>Spiralia</taxon>
        <taxon>Lophotrochozoa</taxon>
        <taxon>Platyhelminthes</taxon>
        <taxon>Monogenea</taxon>
        <taxon>Polyopisthocotylea</taxon>
        <taxon>Polystomatidea</taxon>
        <taxon>Polystomatidae</taxon>
        <taxon>Protopolystoma</taxon>
    </lineage>
</organism>
<keyword evidence="2 6" id="KW-0812">Transmembrane</keyword>
<sequence length="207" mass="22954">MVDCPASTSLCLRVGGLLRVQLEKYLTLEHALDSLKTSAKAALASEVISFIDFHAIHKHTLSDSPSCPQLWELFIDCDVIIPKPSVPPRNAVVQKRVDALRIKFENESYRRMTEGISPPLSCGRCLPKTGSIHDLKCINRQILMFINFILVVAGAFVFGFYAANLFSYNGPVTIGYRIISGSIFALIVFIADVYFLVRNLDSLEAVS</sequence>
<dbReference type="InterPro" id="IPR021013">
    <property type="entry name" value="ATPase_Vma12"/>
</dbReference>
<dbReference type="GO" id="GO:0070072">
    <property type="term" value="P:vacuolar proton-transporting V-type ATPase complex assembly"/>
    <property type="evidence" value="ECO:0007669"/>
    <property type="project" value="InterPro"/>
</dbReference>
<dbReference type="GO" id="GO:0005789">
    <property type="term" value="C:endoplasmic reticulum membrane"/>
    <property type="evidence" value="ECO:0007669"/>
    <property type="project" value="UniProtKB-SubCell"/>
</dbReference>
<dbReference type="EMBL" id="CAAALY010063436">
    <property type="protein sequence ID" value="VEL23714.1"/>
    <property type="molecule type" value="Genomic_DNA"/>
</dbReference>
<dbReference type="PANTHER" id="PTHR31394">
    <property type="entry name" value="TRANSMEMBRANE PROTEIN 199"/>
    <property type="match status" value="1"/>
</dbReference>
<evidence type="ECO:0008006" key="9">
    <source>
        <dbReference type="Google" id="ProtNLM"/>
    </source>
</evidence>
<evidence type="ECO:0000256" key="5">
    <source>
        <dbReference type="ARBA" id="ARBA00023136"/>
    </source>
</evidence>
<protein>
    <recommendedName>
        <fullName evidence="9">Transmembrane protein 199</fullName>
    </recommendedName>
</protein>
<name>A0A448WZ16_9PLAT</name>
<comment type="caution">
    <text evidence="7">The sequence shown here is derived from an EMBL/GenBank/DDBJ whole genome shotgun (WGS) entry which is preliminary data.</text>
</comment>
<keyword evidence="8" id="KW-1185">Reference proteome</keyword>
<keyword evidence="5 6" id="KW-0472">Membrane</keyword>
<proteinExistence type="predicted"/>
<keyword evidence="3" id="KW-0256">Endoplasmic reticulum</keyword>
<reference evidence="7" key="1">
    <citation type="submission" date="2018-11" db="EMBL/GenBank/DDBJ databases">
        <authorList>
            <consortium name="Pathogen Informatics"/>
        </authorList>
    </citation>
    <scope>NUCLEOTIDE SEQUENCE</scope>
</reference>
<evidence type="ECO:0000256" key="1">
    <source>
        <dbReference type="ARBA" id="ARBA00004477"/>
    </source>
</evidence>
<comment type="subcellular location">
    <subcellularLocation>
        <location evidence="1">Endoplasmic reticulum membrane</location>
        <topology evidence="1">Multi-pass membrane protein</topology>
    </subcellularLocation>
</comment>
<accession>A0A448WZ16</accession>
<evidence type="ECO:0000256" key="3">
    <source>
        <dbReference type="ARBA" id="ARBA00022824"/>
    </source>
</evidence>
<feature type="transmembrane region" description="Helical" evidence="6">
    <location>
        <begin position="142"/>
        <end position="162"/>
    </location>
</feature>
<evidence type="ECO:0000313" key="8">
    <source>
        <dbReference type="Proteomes" id="UP000784294"/>
    </source>
</evidence>
<keyword evidence="4 6" id="KW-1133">Transmembrane helix</keyword>
<evidence type="ECO:0000256" key="2">
    <source>
        <dbReference type="ARBA" id="ARBA00022692"/>
    </source>
</evidence>
<evidence type="ECO:0000313" key="7">
    <source>
        <dbReference type="EMBL" id="VEL23714.1"/>
    </source>
</evidence>
<dbReference type="Proteomes" id="UP000784294">
    <property type="component" value="Unassembled WGS sequence"/>
</dbReference>
<dbReference type="Pfam" id="PF11712">
    <property type="entry name" value="Vma12"/>
    <property type="match status" value="1"/>
</dbReference>
<gene>
    <name evidence="7" type="ORF">PXEA_LOCUS17154</name>
</gene>
<dbReference type="AlphaFoldDB" id="A0A448WZ16"/>
<feature type="transmembrane region" description="Helical" evidence="6">
    <location>
        <begin position="174"/>
        <end position="197"/>
    </location>
</feature>